<feature type="compositionally biased region" description="Polar residues" evidence="7">
    <location>
        <begin position="823"/>
        <end position="839"/>
    </location>
</feature>
<dbReference type="InterPro" id="IPR018200">
    <property type="entry name" value="USP_CS"/>
</dbReference>
<dbReference type="Pfam" id="PF00443">
    <property type="entry name" value="UCH"/>
    <property type="match status" value="2"/>
</dbReference>
<evidence type="ECO:0000256" key="3">
    <source>
        <dbReference type="ARBA" id="ARBA00022670"/>
    </source>
</evidence>
<feature type="compositionally biased region" description="Low complexity" evidence="7">
    <location>
        <begin position="294"/>
        <end position="310"/>
    </location>
</feature>
<gene>
    <name evidence="9" type="ORF">FOMPIDRAFT_143157</name>
</gene>
<dbReference type="HOGENOM" id="CLU_002870_0_0_1"/>
<dbReference type="Proteomes" id="UP000015241">
    <property type="component" value="Unassembled WGS sequence"/>
</dbReference>
<comment type="catalytic activity">
    <reaction evidence="1">
        <text>Thiol-dependent hydrolysis of ester, thioester, amide, peptide and isopeptide bonds formed by the C-terminal Gly of ubiquitin (a 76-residue protein attached to proteins as an intracellular targeting signal).</text>
        <dbReference type="EC" id="3.4.19.12"/>
    </reaction>
</comment>
<feature type="compositionally biased region" description="Polar residues" evidence="7">
    <location>
        <begin position="1"/>
        <end position="23"/>
    </location>
</feature>
<dbReference type="eggNOG" id="KOG1863">
    <property type="taxonomic scope" value="Eukaryota"/>
</dbReference>
<keyword evidence="3" id="KW-0645">Protease</keyword>
<dbReference type="PROSITE" id="PS50235">
    <property type="entry name" value="USP_3"/>
    <property type="match status" value="1"/>
</dbReference>
<dbReference type="GO" id="GO:0004843">
    <property type="term" value="F:cysteine-type deubiquitinase activity"/>
    <property type="evidence" value="ECO:0007669"/>
    <property type="project" value="UniProtKB-EC"/>
</dbReference>
<dbReference type="EC" id="3.4.19.12" evidence="2"/>
<organism evidence="9 10">
    <name type="scientific">Fomitopsis schrenkii</name>
    <name type="common">Brown rot fungus</name>
    <dbReference type="NCBI Taxonomy" id="2126942"/>
    <lineage>
        <taxon>Eukaryota</taxon>
        <taxon>Fungi</taxon>
        <taxon>Dikarya</taxon>
        <taxon>Basidiomycota</taxon>
        <taxon>Agaricomycotina</taxon>
        <taxon>Agaricomycetes</taxon>
        <taxon>Polyporales</taxon>
        <taxon>Fomitopsis</taxon>
    </lineage>
</organism>
<dbReference type="InterPro" id="IPR025305">
    <property type="entry name" value="UCH_repeat_domain"/>
</dbReference>
<dbReference type="InterPro" id="IPR038765">
    <property type="entry name" value="Papain-like_cys_pep_sf"/>
</dbReference>
<evidence type="ECO:0000256" key="7">
    <source>
        <dbReference type="SAM" id="MobiDB-lite"/>
    </source>
</evidence>
<keyword evidence="10" id="KW-1185">Reference proteome</keyword>
<dbReference type="GO" id="GO:0043161">
    <property type="term" value="P:proteasome-mediated ubiquitin-dependent protein catabolic process"/>
    <property type="evidence" value="ECO:0007669"/>
    <property type="project" value="InterPro"/>
</dbReference>
<dbReference type="STRING" id="743788.S8E7K9"/>
<evidence type="ECO:0000256" key="5">
    <source>
        <dbReference type="ARBA" id="ARBA00022801"/>
    </source>
</evidence>
<sequence>MADWSAEQSSNDSWGGAAWSNSVWPEGGSSREIRIDGRDTHQELHWFNPSDRVLPPRPGPGITPPLLADQLHDPGHALYSAITTTRSSPNARLAPSSDETRTAIPHAQSYYCPDHNGWVLLLWGNATSLPPLVRQIDNLPDAARRKQTSSCVGDVEPFGKMNTTHHWHRYERAVDSRKLTTPYECDEDVLLDLYLCCQCSTYCMASDLLPGVMPGDLHRAFTHDKFTNPPVDRTPRASVLSGWETILTIIDSRLWRDEQRSLPVTRPRFQHKLGWNEYVRKIFEILEFSVIPAKSPAPSSPSTSTSPAASPEKRPATEELQLQPPDIDPATPDGKRVRAKLLRAWVEISAWLRIYNKSKGDLGSYNPQTLHVDVTEVREMYQEGIGAHVNQIPRGLLPEALRDLSVLTESWKTLGMTPSSYSWELLGFAYQAQCRCDPANTPLYFTHFCQIVQTLANVSEAPTELQQLIHEERQRHRFTFDDQREAVALLGFGKDGELGLEFDGEIDDKFILDAWRSARRRTWADPVNGSETRIRLNDALKILADLRNSSMLDNAWDKEKGSVMSPESAYSTLEVPMEVDEEMLITIYSLRVQDQPSQMEKMKEALSVIAEVTNSDRLRKFLETGVDPGDPSHTSTPGMPRGLNQLGNTCYLNSLLQYLYTIKDLREAITPFADSGDEKVLDDSKFTDDDLKRHRVGGRLVTRREIARSKKFVHQLANLFWNLEYCEIPSVTPSIDLAKLALVTSQDEEEDDISRPGTEGSNDTDATLVEDVPLRSSYDPPSPSPLASPTGSVLGKRHRGSDEMDVDVRSSPRGTATDHDNEAQTSTIVESVASSSKLQMDQPRPENTEAPIDATETQPSNAPPPLPKRPRPNDDSVMMFGRQHDVSECMDNCIFQIETALLDFQEMAGAEDDKTSVIKRLFFGKKRQRLTPLSAADDTRHKASIHEKEDLFSHLHVNVSDEGFDLYDGLARYFDDIVEFDGVKKRMEVSLVDLPPLLQIQLQRVQFDRETQQAYKSQAYVKFGEMLYVDRFLDSADAIKKAESKTVQAALTTSREWIQRLTQDKHAPFAPALGATADFLSSQEVMTLPEATEDLVAEIRKEQEFVTRRLDDERNNATQLKARIEDIWKDDTLAAYELTSVFIHRGSSPSWGHYFFYSRNLPDNPDQWFRYNDSDVTVVSKDEVLADTTGSTANPYMLVFARKGLEAIRTVHRFDPASLQDG</sequence>
<dbReference type="FunCoup" id="S8E7K9">
    <property type="interactions" value="36"/>
</dbReference>
<feature type="domain" description="USP" evidence="8">
    <location>
        <begin position="641"/>
        <end position="1203"/>
    </location>
</feature>
<dbReference type="PROSITE" id="PS00972">
    <property type="entry name" value="USP_1"/>
    <property type="match status" value="1"/>
</dbReference>
<dbReference type="SUPFAM" id="SSF54001">
    <property type="entry name" value="Cysteine proteinases"/>
    <property type="match status" value="1"/>
</dbReference>
<evidence type="ECO:0000256" key="1">
    <source>
        <dbReference type="ARBA" id="ARBA00000707"/>
    </source>
</evidence>
<dbReference type="GO" id="GO:0070628">
    <property type="term" value="F:proteasome binding"/>
    <property type="evidence" value="ECO:0007669"/>
    <property type="project" value="TreeGrafter"/>
</dbReference>
<dbReference type="GO" id="GO:0016579">
    <property type="term" value="P:protein deubiquitination"/>
    <property type="evidence" value="ECO:0007669"/>
    <property type="project" value="InterPro"/>
</dbReference>
<evidence type="ECO:0000256" key="6">
    <source>
        <dbReference type="ARBA" id="ARBA00022807"/>
    </source>
</evidence>
<evidence type="ECO:0000256" key="4">
    <source>
        <dbReference type="ARBA" id="ARBA00022786"/>
    </source>
</evidence>
<protein>
    <recommendedName>
        <fullName evidence="2">ubiquitinyl hydrolase 1</fullName>
        <ecNumber evidence="2">3.4.19.12</ecNumber>
    </recommendedName>
</protein>
<dbReference type="PANTHER" id="PTHR43982:SF6">
    <property type="entry name" value="UBIQUITIN CARBOXYL-TERMINAL HYDROLASE 2-RELATED"/>
    <property type="match status" value="1"/>
</dbReference>
<reference evidence="9 10" key="1">
    <citation type="journal article" date="2012" name="Science">
        <title>The Paleozoic origin of enzymatic lignin decomposition reconstructed from 31 fungal genomes.</title>
        <authorList>
            <person name="Floudas D."/>
            <person name="Binder M."/>
            <person name="Riley R."/>
            <person name="Barry K."/>
            <person name="Blanchette R.A."/>
            <person name="Henrissat B."/>
            <person name="Martinez A.T."/>
            <person name="Otillar R."/>
            <person name="Spatafora J.W."/>
            <person name="Yadav J.S."/>
            <person name="Aerts A."/>
            <person name="Benoit I."/>
            <person name="Boyd A."/>
            <person name="Carlson A."/>
            <person name="Copeland A."/>
            <person name="Coutinho P.M."/>
            <person name="de Vries R.P."/>
            <person name="Ferreira P."/>
            <person name="Findley K."/>
            <person name="Foster B."/>
            <person name="Gaskell J."/>
            <person name="Glotzer D."/>
            <person name="Gorecki P."/>
            <person name="Heitman J."/>
            <person name="Hesse C."/>
            <person name="Hori C."/>
            <person name="Igarashi K."/>
            <person name="Jurgens J.A."/>
            <person name="Kallen N."/>
            <person name="Kersten P."/>
            <person name="Kohler A."/>
            <person name="Kuees U."/>
            <person name="Kumar T.K.A."/>
            <person name="Kuo A."/>
            <person name="LaButti K."/>
            <person name="Larrondo L.F."/>
            <person name="Lindquist E."/>
            <person name="Ling A."/>
            <person name="Lombard V."/>
            <person name="Lucas S."/>
            <person name="Lundell T."/>
            <person name="Martin R."/>
            <person name="McLaughlin D.J."/>
            <person name="Morgenstern I."/>
            <person name="Morin E."/>
            <person name="Murat C."/>
            <person name="Nagy L.G."/>
            <person name="Nolan M."/>
            <person name="Ohm R.A."/>
            <person name="Patyshakuliyeva A."/>
            <person name="Rokas A."/>
            <person name="Ruiz-Duenas F.J."/>
            <person name="Sabat G."/>
            <person name="Salamov A."/>
            <person name="Samejima M."/>
            <person name="Schmutz J."/>
            <person name="Slot J.C."/>
            <person name="St John F."/>
            <person name="Stenlid J."/>
            <person name="Sun H."/>
            <person name="Sun S."/>
            <person name="Syed K."/>
            <person name="Tsang A."/>
            <person name="Wiebenga A."/>
            <person name="Young D."/>
            <person name="Pisabarro A."/>
            <person name="Eastwood D.C."/>
            <person name="Martin F."/>
            <person name="Cullen D."/>
            <person name="Grigoriev I.V."/>
            <person name="Hibbett D.S."/>
        </authorList>
    </citation>
    <scope>NUCLEOTIDE SEQUENCE</scope>
    <source>
        <strain evidence="10">FP-58527</strain>
    </source>
</reference>
<dbReference type="InterPro" id="IPR001394">
    <property type="entry name" value="Peptidase_C19_UCH"/>
</dbReference>
<feature type="compositionally biased region" description="Basic and acidic residues" evidence="7">
    <location>
        <begin position="800"/>
        <end position="822"/>
    </location>
</feature>
<dbReference type="Gene3D" id="3.90.70.10">
    <property type="entry name" value="Cysteine proteinases"/>
    <property type="match status" value="2"/>
</dbReference>
<keyword evidence="5" id="KW-0378">Hydrolase</keyword>
<dbReference type="EMBL" id="KE504157">
    <property type="protein sequence ID" value="EPS99313.1"/>
    <property type="molecule type" value="Genomic_DNA"/>
</dbReference>
<dbReference type="AlphaFoldDB" id="S8E7K9"/>
<proteinExistence type="predicted"/>
<evidence type="ECO:0000259" key="8">
    <source>
        <dbReference type="PROSITE" id="PS50235"/>
    </source>
</evidence>
<feature type="region of interest" description="Disordered" evidence="7">
    <location>
        <begin position="1"/>
        <end position="33"/>
    </location>
</feature>
<feature type="region of interest" description="Disordered" evidence="7">
    <location>
        <begin position="746"/>
        <end position="873"/>
    </location>
</feature>
<dbReference type="InParanoid" id="S8E7K9"/>
<keyword evidence="4" id="KW-0833">Ubl conjugation pathway</keyword>
<keyword evidence="6" id="KW-0788">Thiol protease</keyword>
<dbReference type="OrthoDB" id="2420415at2759"/>
<evidence type="ECO:0000313" key="10">
    <source>
        <dbReference type="Proteomes" id="UP000015241"/>
    </source>
</evidence>
<evidence type="ECO:0000256" key="2">
    <source>
        <dbReference type="ARBA" id="ARBA00012759"/>
    </source>
</evidence>
<dbReference type="GO" id="GO:0061136">
    <property type="term" value="P:regulation of proteasomal protein catabolic process"/>
    <property type="evidence" value="ECO:0007669"/>
    <property type="project" value="TreeGrafter"/>
</dbReference>
<dbReference type="PANTHER" id="PTHR43982">
    <property type="entry name" value="UBIQUITIN CARBOXYL-TERMINAL HYDROLASE"/>
    <property type="match status" value="1"/>
</dbReference>
<dbReference type="InterPro" id="IPR044635">
    <property type="entry name" value="UBP14-like"/>
</dbReference>
<dbReference type="InterPro" id="IPR028889">
    <property type="entry name" value="USP"/>
</dbReference>
<name>S8E7K9_FOMSC</name>
<dbReference type="Pfam" id="PF13446">
    <property type="entry name" value="RPT"/>
    <property type="match status" value="2"/>
</dbReference>
<dbReference type="PROSITE" id="PS00973">
    <property type="entry name" value="USP_2"/>
    <property type="match status" value="1"/>
</dbReference>
<evidence type="ECO:0000313" key="9">
    <source>
        <dbReference type="EMBL" id="EPS99313.1"/>
    </source>
</evidence>
<feature type="region of interest" description="Disordered" evidence="7">
    <location>
        <begin position="294"/>
        <end position="333"/>
    </location>
</feature>
<accession>S8E7K9</accession>